<protein>
    <submittedName>
        <fullName evidence="1">Uncharacterized protein</fullName>
    </submittedName>
</protein>
<gene>
    <name evidence="1" type="ordered locus">CCNA_03349</name>
</gene>
<dbReference type="GeneID" id="7330373"/>
<evidence type="ECO:0000313" key="1">
    <source>
        <dbReference type="EMBL" id="ACL96813.1"/>
    </source>
</evidence>
<dbReference type="KEGG" id="ccs:CCNA_03349"/>
<dbReference type="RefSeq" id="YP_002518721.1">
    <property type="nucleotide sequence ID" value="NC_011916.1"/>
</dbReference>
<dbReference type="RefSeq" id="WP_012640706.1">
    <property type="nucleotide sequence ID" value="NC_011916.1"/>
</dbReference>
<dbReference type="Proteomes" id="UP000001364">
    <property type="component" value="Chromosome"/>
</dbReference>
<reference evidence="1 2" key="1">
    <citation type="journal article" date="2010" name="J. Bacteriol.">
        <title>The genetic basis of laboratory adaptation in Caulobacter crescentus.</title>
        <authorList>
            <person name="Marks M.E."/>
            <person name="Castro-Rojas C.M."/>
            <person name="Teiling C."/>
            <person name="Du L."/>
            <person name="Kapatral V."/>
            <person name="Walunas T.L."/>
            <person name="Crosson S."/>
        </authorList>
    </citation>
    <scope>NUCLEOTIDE SEQUENCE [LARGE SCALE GENOMIC DNA]</scope>
    <source>
        <strain evidence="2">NA1000 / CB15N</strain>
    </source>
</reference>
<dbReference type="EMBL" id="CP001340">
    <property type="protein sequence ID" value="ACL96813.1"/>
    <property type="molecule type" value="Genomic_DNA"/>
</dbReference>
<keyword evidence="2" id="KW-1185">Reference proteome</keyword>
<dbReference type="AlphaFoldDB" id="A0A0H3CC37"/>
<dbReference type="HOGENOM" id="CLU_2895743_0_0_5"/>
<name>A0A0H3CC37_CAUVN</name>
<accession>A0A0H3CC37</accession>
<organism evidence="1 2">
    <name type="scientific">Caulobacter vibrioides (strain NA1000 / CB15N)</name>
    <name type="common">Caulobacter crescentus</name>
    <dbReference type="NCBI Taxonomy" id="565050"/>
    <lineage>
        <taxon>Bacteria</taxon>
        <taxon>Pseudomonadati</taxon>
        <taxon>Pseudomonadota</taxon>
        <taxon>Alphaproteobacteria</taxon>
        <taxon>Caulobacterales</taxon>
        <taxon>Caulobacteraceae</taxon>
        <taxon>Caulobacter</taxon>
    </lineage>
</organism>
<sequence length="62" mass="6795">MWNSAAAVRTYGISPQRQPPILLVMSASRPTCRPHHASAFTSLALPELFAFEAASRRETKAP</sequence>
<evidence type="ECO:0000313" key="2">
    <source>
        <dbReference type="Proteomes" id="UP000001364"/>
    </source>
</evidence>
<proteinExistence type="predicted"/>